<dbReference type="InterPro" id="IPR023996">
    <property type="entry name" value="TonB-dep_OMP_SusC/RagA"/>
</dbReference>
<dbReference type="NCBIfam" id="TIGR04056">
    <property type="entry name" value="OMP_RagA_SusC"/>
    <property type="match status" value="1"/>
</dbReference>
<feature type="chain" id="PRO_5003434659" evidence="10">
    <location>
        <begin position="21"/>
        <end position="1057"/>
    </location>
</feature>
<reference evidence="14" key="1">
    <citation type="submission" date="2011-08" db="EMBL/GenBank/DDBJ databases">
        <title>The complete genome of Muricauda ruestringensis DSM 13258.</title>
        <authorList>
            <person name="Lucas S."/>
            <person name="Han J."/>
            <person name="Lapidus A."/>
            <person name="Bruce D."/>
            <person name="Goodwin L."/>
            <person name="Pitluck S."/>
            <person name="Peters L."/>
            <person name="Kyrpides N."/>
            <person name="Mavromatis K."/>
            <person name="Ivanova N."/>
            <person name="Ovchinnikova G."/>
            <person name="Teshima H."/>
            <person name="Detter J.C."/>
            <person name="Tapia R."/>
            <person name="Han C."/>
            <person name="Land M."/>
            <person name="Hauser L."/>
            <person name="Markowitz V."/>
            <person name="Cheng J.-F."/>
            <person name="Hugenholtz P."/>
            <person name="Woyke T."/>
            <person name="Wu D."/>
            <person name="Spring S."/>
            <person name="Schroeder M."/>
            <person name="Brambilla E."/>
            <person name="Klenk H.-P."/>
            <person name="Eisen J.A."/>
        </authorList>
    </citation>
    <scope>NUCLEOTIDE SEQUENCE [LARGE SCALE GENOMIC DNA]</scope>
    <source>
        <strain evidence="14">DSM 13258 / LMG 19739 / B1</strain>
    </source>
</reference>
<dbReference type="AlphaFoldDB" id="G2PKV4"/>
<keyword evidence="3 8" id="KW-1134">Transmembrane beta strand</keyword>
<evidence type="ECO:0000256" key="1">
    <source>
        <dbReference type="ARBA" id="ARBA00004571"/>
    </source>
</evidence>
<accession>G2PKV4</accession>
<dbReference type="Pfam" id="PF00593">
    <property type="entry name" value="TonB_dep_Rec_b-barrel"/>
    <property type="match status" value="1"/>
</dbReference>
<feature type="signal peptide" evidence="10">
    <location>
        <begin position="1"/>
        <end position="20"/>
    </location>
</feature>
<dbReference type="eggNOG" id="COG1629">
    <property type="taxonomic scope" value="Bacteria"/>
</dbReference>
<comment type="similarity">
    <text evidence="8 9">Belongs to the TonB-dependent receptor family.</text>
</comment>
<evidence type="ECO:0000313" key="13">
    <source>
        <dbReference type="EMBL" id="AEM69933.1"/>
    </source>
</evidence>
<reference evidence="13 14" key="2">
    <citation type="journal article" date="2012" name="Stand. Genomic Sci.">
        <title>Complete genome sequence of the facultatively anaerobic, appendaged bacterium Muricauda ruestringensis type strain (B1(T)).</title>
        <authorList>
            <person name="Huntemann M."/>
            <person name="Teshima H."/>
            <person name="Lapidus A."/>
            <person name="Nolan M."/>
            <person name="Lucas S."/>
            <person name="Hammon N."/>
            <person name="Deshpande S."/>
            <person name="Cheng J.F."/>
            <person name="Tapia R."/>
            <person name="Goodwin L.A."/>
            <person name="Pitluck S."/>
            <person name="Liolios K."/>
            <person name="Pagani I."/>
            <person name="Ivanova N."/>
            <person name="Mavromatis K."/>
            <person name="Mikhailova N."/>
            <person name="Pati A."/>
            <person name="Chen A."/>
            <person name="Palaniappan K."/>
            <person name="Land M."/>
            <person name="Hauser L."/>
            <person name="Pan C."/>
            <person name="Brambilla E.M."/>
            <person name="Rohde M."/>
            <person name="Spring S."/>
            <person name="Goker M."/>
            <person name="Detter J.C."/>
            <person name="Bristow J."/>
            <person name="Eisen J.A."/>
            <person name="Markowitz V."/>
            <person name="Hugenholtz P."/>
            <person name="Kyrpides N.C."/>
            <person name="Klenk H.P."/>
            <person name="Woyke T."/>
        </authorList>
    </citation>
    <scope>NUCLEOTIDE SEQUENCE [LARGE SCALE GENOMIC DNA]</scope>
    <source>
        <strain evidence="14">DSM 13258 / LMG 19739 / B1</strain>
    </source>
</reference>
<dbReference type="InterPro" id="IPR012910">
    <property type="entry name" value="Plug_dom"/>
</dbReference>
<dbReference type="EMBL" id="CP002999">
    <property type="protein sequence ID" value="AEM69933.1"/>
    <property type="molecule type" value="Genomic_DNA"/>
</dbReference>
<dbReference type="RefSeq" id="WP_014032215.1">
    <property type="nucleotide sequence ID" value="NC_015945.1"/>
</dbReference>
<dbReference type="PROSITE" id="PS52016">
    <property type="entry name" value="TONB_DEPENDENT_REC_3"/>
    <property type="match status" value="1"/>
</dbReference>
<evidence type="ECO:0000256" key="7">
    <source>
        <dbReference type="ARBA" id="ARBA00023237"/>
    </source>
</evidence>
<evidence type="ECO:0000256" key="2">
    <source>
        <dbReference type="ARBA" id="ARBA00022448"/>
    </source>
</evidence>
<dbReference type="KEGG" id="mrs:Murru_0886"/>
<evidence type="ECO:0000256" key="8">
    <source>
        <dbReference type="PROSITE-ProRule" id="PRU01360"/>
    </source>
</evidence>
<dbReference type="SUPFAM" id="SSF56935">
    <property type="entry name" value="Porins"/>
    <property type="match status" value="1"/>
</dbReference>
<evidence type="ECO:0000256" key="10">
    <source>
        <dbReference type="SAM" id="SignalP"/>
    </source>
</evidence>
<feature type="domain" description="TonB-dependent receptor plug" evidence="12">
    <location>
        <begin position="119"/>
        <end position="235"/>
    </location>
</feature>
<evidence type="ECO:0000259" key="12">
    <source>
        <dbReference type="Pfam" id="PF07715"/>
    </source>
</evidence>
<dbReference type="Proteomes" id="UP000008908">
    <property type="component" value="Chromosome"/>
</dbReference>
<keyword evidence="13" id="KW-0675">Receptor</keyword>
<evidence type="ECO:0000259" key="11">
    <source>
        <dbReference type="Pfam" id="PF00593"/>
    </source>
</evidence>
<keyword evidence="10" id="KW-0732">Signal</keyword>
<protein>
    <submittedName>
        <fullName evidence="13">TonB-dependent receptor plug</fullName>
    </submittedName>
</protein>
<evidence type="ECO:0000256" key="4">
    <source>
        <dbReference type="ARBA" id="ARBA00022692"/>
    </source>
</evidence>
<dbReference type="InterPro" id="IPR023997">
    <property type="entry name" value="TonB-dep_OMP_SusC/RagA_CS"/>
</dbReference>
<dbReference type="InterPro" id="IPR039426">
    <property type="entry name" value="TonB-dep_rcpt-like"/>
</dbReference>
<evidence type="ECO:0000256" key="3">
    <source>
        <dbReference type="ARBA" id="ARBA00022452"/>
    </source>
</evidence>
<gene>
    <name evidence="13" type="ordered locus">Murru_0886</name>
</gene>
<organism evidence="13 14">
    <name type="scientific">Allomuricauda ruestringensis (strain DSM 13258 / CIP 107369 / LMG 19739 / B1)</name>
    <name type="common">Muricauda ruestringensis</name>
    <dbReference type="NCBI Taxonomy" id="886377"/>
    <lineage>
        <taxon>Bacteria</taxon>
        <taxon>Pseudomonadati</taxon>
        <taxon>Bacteroidota</taxon>
        <taxon>Flavobacteriia</taxon>
        <taxon>Flavobacteriales</taxon>
        <taxon>Flavobacteriaceae</taxon>
        <taxon>Flagellimonas</taxon>
    </lineage>
</organism>
<keyword evidence="6 8" id="KW-0472">Membrane</keyword>
<keyword evidence="5 9" id="KW-0798">TonB box</keyword>
<name>G2PKV4_ALLRU</name>
<feature type="domain" description="TonB-dependent receptor-like beta-barrel" evidence="11">
    <location>
        <begin position="457"/>
        <end position="961"/>
    </location>
</feature>
<dbReference type="Gene3D" id="2.170.130.10">
    <property type="entry name" value="TonB-dependent receptor, plug domain"/>
    <property type="match status" value="1"/>
</dbReference>
<dbReference type="InterPro" id="IPR000531">
    <property type="entry name" value="Beta-barrel_TonB"/>
</dbReference>
<evidence type="ECO:0000313" key="14">
    <source>
        <dbReference type="Proteomes" id="UP000008908"/>
    </source>
</evidence>
<proteinExistence type="inferred from homology"/>
<dbReference type="Gene3D" id="2.40.170.20">
    <property type="entry name" value="TonB-dependent receptor, beta-barrel domain"/>
    <property type="match status" value="1"/>
</dbReference>
<dbReference type="InterPro" id="IPR008969">
    <property type="entry name" value="CarboxyPept-like_regulatory"/>
</dbReference>
<keyword evidence="4 8" id="KW-0812">Transmembrane</keyword>
<dbReference type="SUPFAM" id="SSF49464">
    <property type="entry name" value="Carboxypeptidase regulatory domain-like"/>
    <property type="match status" value="1"/>
</dbReference>
<dbReference type="GO" id="GO:0009279">
    <property type="term" value="C:cell outer membrane"/>
    <property type="evidence" value="ECO:0007669"/>
    <property type="project" value="UniProtKB-SubCell"/>
</dbReference>
<dbReference type="InterPro" id="IPR036942">
    <property type="entry name" value="Beta-barrel_TonB_sf"/>
</dbReference>
<sequence>MKNYWMMLVLFFCVLTAALAQEKNVSGTVTDQDGLPLPGVSIMAVGTSNGTQTDFDGNYSITASTGQVLRFSYIGQKTVERTIGASSTINVQMEEDAQALEEVVVTALGIAREEKALGYASQQLDTEKIADVPTTNVVNALSGKVSGVNITQSSGDIGASSRITIRGISTIFGNSQPLIVVDGAVIDNNTYTGGNSGTDVPNGLADINPQDIETINVLKGGAATALYGMRGTNGVVVVTTKSGKKGKALGINIHSSVTFSKPYIFPDYQNKYGQGHSSTYFEFVDGFGYDQGANGGDGGTDESWGPALDSGFEFIQYSSIIQNPNNPQPKPWVSNPDSVIDDFYETGMMTDNTVSLSGGSENASYRLSLGLVDGTGIIYNTDLRKYNISGSVDFDLSDKWSAGFSARYIKSTSENRNAVGYGEVDNQIGQLVWGARQVDWSELKDWRNLPMIETNVPNRPTPLNWNLRYNNNPFWALDNNLHPWERNRWIGTAKVAYHFTEGLTLNMTTGIDLFNDIRETQRLFGTVDFRNGYYQITERNRYEVNSQALLSYNTALDTKEKLKLSMSLGSSVMLNNYRLFRGTAENLVIDKLFNLSNSAAPPELIDDSEVQKINSVFGTTDISYNDYLFLSFTGRNDWASVLPIKNNSIFYPSASLSSLVHSMGNFNPSGISFLKLRGSWAQTGSAGPLNPYSVSPTYGLSANPLNGQTPTAFLPNTLWNPNITAQTETAIEAGIDARFFNNRLRLDVTYYDKKNEDVIMPLSISSSSGYSSVWKNAATITNKGIEVVFGADIIQNSNDGFNLGIDINYAKNDNLVTDIEGEGVINLDYGNIWNVYTQARNDKPIGTIYGPSFERAPNGDILYSDGLPVQGDSKVLGNSQPDWVGGLGINASFKGFRLRTLFDMKYGGEVYSQTNTWGMLSGVLEETLVGRETGVIGQGSMEDGNGNYVPNNVVVNAQNYYSTAFSQNIAESSVFDASFVKWRELSLSYALPSRLFKNMAVQSIDIGVTARNLALLYRKAPHIDPETAFGVNVGQQGLEYAQTPSARTIGMTLNVKF</sequence>
<keyword evidence="7 8" id="KW-0998">Cell outer membrane</keyword>
<keyword evidence="2 8" id="KW-0813">Transport</keyword>
<comment type="subcellular location">
    <subcellularLocation>
        <location evidence="1 8">Cell outer membrane</location>
        <topology evidence="1 8">Multi-pass membrane protein</topology>
    </subcellularLocation>
</comment>
<dbReference type="Pfam" id="PF07715">
    <property type="entry name" value="Plug"/>
    <property type="match status" value="1"/>
</dbReference>
<evidence type="ECO:0000256" key="5">
    <source>
        <dbReference type="ARBA" id="ARBA00023077"/>
    </source>
</evidence>
<dbReference type="STRING" id="886377.Murru_0886"/>
<evidence type="ECO:0000256" key="6">
    <source>
        <dbReference type="ARBA" id="ARBA00023136"/>
    </source>
</evidence>
<dbReference type="Pfam" id="PF13715">
    <property type="entry name" value="CarbopepD_reg_2"/>
    <property type="match status" value="1"/>
</dbReference>
<dbReference type="Gene3D" id="2.60.40.1120">
    <property type="entry name" value="Carboxypeptidase-like, regulatory domain"/>
    <property type="match status" value="1"/>
</dbReference>
<dbReference type="NCBIfam" id="TIGR04057">
    <property type="entry name" value="SusC_RagA_signa"/>
    <property type="match status" value="1"/>
</dbReference>
<keyword evidence="14" id="KW-1185">Reference proteome</keyword>
<evidence type="ECO:0000256" key="9">
    <source>
        <dbReference type="RuleBase" id="RU003357"/>
    </source>
</evidence>
<dbReference type="HOGENOM" id="CLU_004317_2_1_10"/>
<dbReference type="InterPro" id="IPR037066">
    <property type="entry name" value="Plug_dom_sf"/>
</dbReference>